<accession>A0ABU6QUY6</accession>
<evidence type="ECO:0000313" key="2">
    <source>
        <dbReference type="Proteomes" id="UP001341840"/>
    </source>
</evidence>
<dbReference type="Proteomes" id="UP001341840">
    <property type="component" value="Unassembled WGS sequence"/>
</dbReference>
<protein>
    <submittedName>
        <fullName evidence="1">Uncharacterized protein</fullName>
    </submittedName>
</protein>
<evidence type="ECO:0000313" key="1">
    <source>
        <dbReference type="EMBL" id="MED6115499.1"/>
    </source>
</evidence>
<name>A0ABU6QUY6_9FABA</name>
<sequence>MLKWRSPPPRVEDVVQEEIQPEPLFTSKSVSDLDAGPYNLNSNLGETLKIQVNPLK</sequence>
<gene>
    <name evidence="1" type="ORF">PIB30_091171</name>
</gene>
<proteinExistence type="predicted"/>
<organism evidence="1 2">
    <name type="scientific">Stylosanthes scabra</name>
    <dbReference type="NCBI Taxonomy" id="79078"/>
    <lineage>
        <taxon>Eukaryota</taxon>
        <taxon>Viridiplantae</taxon>
        <taxon>Streptophyta</taxon>
        <taxon>Embryophyta</taxon>
        <taxon>Tracheophyta</taxon>
        <taxon>Spermatophyta</taxon>
        <taxon>Magnoliopsida</taxon>
        <taxon>eudicotyledons</taxon>
        <taxon>Gunneridae</taxon>
        <taxon>Pentapetalae</taxon>
        <taxon>rosids</taxon>
        <taxon>fabids</taxon>
        <taxon>Fabales</taxon>
        <taxon>Fabaceae</taxon>
        <taxon>Papilionoideae</taxon>
        <taxon>50 kb inversion clade</taxon>
        <taxon>dalbergioids sensu lato</taxon>
        <taxon>Dalbergieae</taxon>
        <taxon>Pterocarpus clade</taxon>
        <taxon>Stylosanthes</taxon>
    </lineage>
</organism>
<reference evidence="1 2" key="1">
    <citation type="journal article" date="2023" name="Plants (Basel)">
        <title>Bridging the Gap: Combining Genomics and Transcriptomics Approaches to Understand Stylosanthes scabra, an Orphan Legume from the Brazilian Caatinga.</title>
        <authorList>
            <person name="Ferreira-Neto J.R.C."/>
            <person name="da Silva M.D."/>
            <person name="Binneck E."/>
            <person name="de Melo N.F."/>
            <person name="da Silva R.H."/>
            <person name="de Melo A.L.T.M."/>
            <person name="Pandolfi V."/>
            <person name="Bustamante F.O."/>
            <person name="Brasileiro-Vidal A.C."/>
            <person name="Benko-Iseppon A.M."/>
        </authorList>
    </citation>
    <scope>NUCLEOTIDE SEQUENCE [LARGE SCALE GENOMIC DNA]</scope>
    <source>
        <tissue evidence="1">Leaves</tissue>
    </source>
</reference>
<dbReference type="EMBL" id="JASCZI010001804">
    <property type="protein sequence ID" value="MED6115499.1"/>
    <property type="molecule type" value="Genomic_DNA"/>
</dbReference>
<keyword evidence="2" id="KW-1185">Reference proteome</keyword>
<comment type="caution">
    <text evidence="1">The sequence shown here is derived from an EMBL/GenBank/DDBJ whole genome shotgun (WGS) entry which is preliminary data.</text>
</comment>